<organism evidence="1 2">
    <name type="scientific">Kordiimonas lacus</name>
    <dbReference type="NCBI Taxonomy" id="637679"/>
    <lineage>
        <taxon>Bacteria</taxon>
        <taxon>Pseudomonadati</taxon>
        <taxon>Pseudomonadota</taxon>
        <taxon>Alphaproteobacteria</taxon>
        <taxon>Kordiimonadales</taxon>
        <taxon>Kordiimonadaceae</taxon>
        <taxon>Kordiimonas</taxon>
    </lineage>
</organism>
<proteinExistence type="predicted"/>
<keyword evidence="2" id="KW-1185">Reference proteome</keyword>
<dbReference type="EMBL" id="FNAK01000004">
    <property type="protein sequence ID" value="SDE01527.1"/>
    <property type="molecule type" value="Genomic_DNA"/>
</dbReference>
<evidence type="ECO:0000313" key="1">
    <source>
        <dbReference type="EMBL" id="SDE01527.1"/>
    </source>
</evidence>
<evidence type="ECO:0000313" key="2">
    <source>
        <dbReference type="Proteomes" id="UP000183685"/>
    </source>
</evidence>
<protein>
    <submittedName>
        <fullName evidence="1">Uncharacterized protein</fullName>
    </submittedName>
</protein>
<dbReference type="STRING" id="637679.GCA_001550055_02056"/>
<dbReference type="AlphaFoldDB" id="A0A1G6ZGZ8"/>
<dbReference type="Proteomes" id="UP000183685">
    <property type="component" value="Unassembled WGS sequence"/>
</dbReference>
<name>A0A1G6ZGZ8_9PROT</name>
<gene>
    <name evidence="1" type="ORF">SAMN04488071_1799</name>
</gene>
<accession>A0A1G6ZGZ8</accession>
<reference evidence="1 2" key="1">
    <citation type="submission" date="2016-10" db="EMBL/GenBank/DDBJ databases">
        <authorList>
            <person name="de Groot N.N."/>
        </authorList>
    </citation>
    <scope>NUCLEOTIDE SEQUENCE [LARGE SCALE GENOMIC DNA]</scope>
    <source>
        <strain evidence="1 2">CGMCC 1.9109</strain>
    </source>
</reference>
<sequence>MGFAFAHVALNQIEVASQLPATKGETVSVRAVSAILIFLLGGCGAYGAKPLQAPKAQVLTTGSLSAHHLSVWPGQCALVLRPRPEDGAPAEAPFFAQSDNDVTMILEGRQVSLRRTESSSDLVTATLPRSQAFVAPTLSAKLLIRQSDSSDGAPLQGVLSLTKPNGWSTVIPVDGGRRCRQ</sequence>